<gene>
    <name evidence="1" type="ORF">LLUT_LOCUS26515</name>
</gene>
<dbReference type="EMBL" id="CAXHTB010000018">
    <property type="protein sequence ID" value="CAL0325455.1"/>
    <property type="molecule type" value="Genomic_DNA"/>
</dbReference>
<evidence type="ECO:0000313" key="1">
    <source>
        <dbReference type="EMBL" id="CAL0325455.1"/>
    </source>
</evidence>
<keyword evidence="2" id="KW-1185">Reference proteome</keyword>
<comment type="caution">
    <text evidence="1">The sequence shown here is derived from an EMBL/GenBank/DDBJ whole genome shotgun (WGS) entry which is preliminary data.</text>
</comment>
<organism evidence="1 2">
    <name type="scientific">Lupinus luteus</name>
    <name type="common">European yellow lupine</name>
    <dbReference type="NCBI Taxonomy" id="3873"/>
    <lineage>
        <taxon>Eukaryota</taxon>
        <taxon>Viridiplantae</taxon>
        <taxon>Streptophyta</taxon>
        <taxon>Embryophyta</taxon>
        <taxon>Tracheophyta</taxon>
        <taxon>Spermatophyta</taxon>
        <taxon>Magnoliopsida</taxon>
        <taxon>eudicotyledons</taxon>
        <taxon>Gunneridae</taxon>
        <taxon>Pentapetalae</taxon>
        <taxon>rosids</taxon>
        <taxon>fabids</taxon>
        <taxon>Fabales</taxon>
        <taxon>Fabaceae</taxon>
        <taxon>Papilionoideae</taxon>
        <taxon>50 kb inversion clade</taxon>
        <taxon>genistoids sensu lato</taxon>
        <taxon>core genistoids</taxon>
        <taxon>Genisteae</taxon>
        <taxon>Lupinus</taxon>
    </lineage>
</organism>
<dbReference type="Proteomes" id="UP001497480">
    <property type="component" value="Unassembled WGS sequence"/>
</dbReference>
<accession>A0AAV1XWN6</accession>
<sequence>MAEIERLPTFEGITSALFDDSMETRGEVKGKQVVDISKVKAQERYLFIEKLIKHIENDNLGLLQKLGKRIVK</sequence>
<name>A0AAV1XWN6_LUPLU</name>
<evidence type="ECO:0000313" key="2">
    <source>
        <dbReference type="Proteomes" id="UP001497480"/>
    </source>
</evidence>
<protein>
    <submittedName>
        <fullName evidence="1">Uncharacterized protein</fullName>
    </submittedName>
</protein>
<dbReference type="AlphaFoldDB" id="A0AAV1XWN6"/>
<reference evidence="1 2" key="1">
    <citation type="submission" date="2024-03" db="EMBL/GenBank/DDBJ databases">
        <authorList>
            <person name="Martinez-Hernandez J."/>
        </authorList>
    </citation>
    <scope>NUCLEOTIDE SEQUENCE [LARGE SCALE GENOMIC DNA]</scope>
</reference>
<proteinExistence type="predicted"/>